<accession>A0A4Y2KRC5</accession>
<name>A0A4Y2KRC5_ARAVE</name>
<dbReference type="EMBL" id="BGPR01004919">
    <property type="protein sequence ID" value="GBN04828.1"/>
    <property type="molecule type" value="Genomic_DNA"/>
</dbReference>
<evidence type="ECO:0000313" key="2">
    <source>
        <dbReference type="EMBL" id="GBN04828.1"/>
    </source>
</evidence>
<proteinExistence type="predicted"/>
<sequence>MEPTTSQLKSFINFSIIYFQHSSTSASPKLLPAFLENRKHYPIPERRQIPAADLLISSYFTPADSWEGSRETYGSKADTSSGVHQHTERPTAWLQGRQVCEYSQSMIL</sequence>
<gene>
    <name evidence="2" type="ORF">AVEN_1915_1</name>
</gene>
<dbReference type="Proteomes" id="UP000499080">
    <property type="component" value="Unassembled WGS sequence"/>
</dbReference>
<dbReference type="AlphaFoldDB" id="A0A4Y2KRC5"/>
<reference evidence="2 3" key="1">
    <citation type="journal article" date="2019" name="Sci. Rep.">
        <title>Orb-weaving spider Araneus ventricosus genome elucidates the spidroin gene catalogue.</title>
        <authorList>
            <person name="Kono N."/>
            <person name="Nakamura H."/>
            <person name="Ohtoshi R."/>
            <person name="Moran D.A.P."/>
            <person name="Shinohara A."/>
            <person name="Yoshida Y."/>
            <person name="Fujiwara M."/>
            <person name="Mori M."/>
            <person name="Tomita M."/>
            <person name="Arakawa K."/>
        </authorList>
    </citation>
    <scope>NUCLEOTIDE SEQUENCE [LARGE SCALE GENOMIC DNA]</scope>
</reference>
<organism evidence="2 3">
    <name type="scientific">Araneus ventricosus</name>
    <name type="common">Orbweaver spider</name>
    <name type="synonym">Epeira ventricosa</name>
    <dbReference type="NCBI Taxonomy" id="182803"/>
    <lineage>
        <taxon>Eukaryota</taxon>
        <taxon>Metazoa</taxon>
        <taxon>Ecdysozoa</taxon>
        <taxon>Arthropoda</taxon>
        <taxon>Chelicerata</taxon>
        <taxon>Arachnida</taxon>
        <taxon>Araneae</taxon>
        <taxon>Araneomorphae</taxon>
        <taxon>Entelegynae</taxon>
        <taxon>Araneoidea</taxon>
        <taxon>Araneidae</taxon>
        <taxon>Araneus</taxon>
    </lineage>
</organism>
<comment type="caution">
    <text evidence="2">The sequence shown here is derived from an EMBL/GenBank/DDBJ whole genome shotgun (WGS) entry which is preliminary data.</text>
</comment>
<feature type="region of interest" description="Disordered" evidence="1">
    <location>
        <begin position="65"/>
        <end position="88"/>
    </location>
</feature>
<evidence type="ECO:0000256" key="1">
    <source>
        <dbReference type="SAM" id="MobiDB-lite"/>
    </source>
</evidence>
<protein>
    <submittedName>
        <fullName evidence="2">Uncharacterized protein</fullName>
    </submittedName>
</protein>
<keyword evidence="3" id="KW-1185">Reference proteome</keyword>
<evidence type="ECO:0000313" key="3">
    <source>
        <dbReference type="Proteomes" id="UP000499080"/>
    </source>
</evidence>